<keyword evidence="2" id="KW-1185">Reference proteome</keyword>
<reference evidence="1 2" key="1">
    <citation type="submission" date="2014-03" db="EMBL/GenBank/DDBJ databases">
        <title>Bradyrhizobium valentinum sp. nov., isolated from effective nodules of Lupinus mariae-josephae, a lupine endemic of basic-lime soils in Eastern Spain.</title>
        <authorList>
            <person name="Duran D."/>
            <person name="Rey L."/>
            <person name="Navarro A."/>
            <person name="Busquets A."/>
            <person name="Imperial J."/>
            <person name="Ruiz-Argueso T."/>
        </authorList>
    </citation>
    <scope>NUCLEOTIDE SEQUENCE [LARGE SCALE GENOMIC DNA]</scope>
    <source>
        <strain evidence="1 2">Ro19</strain>
    </source>
</reference>
<proteinExistence type="predicted"/>
<evidence type="ECO:0000313" key="1">
    <source>
        <dbReference type="EMBL" id="KRR27567.1"/>
    </source>
</evidence>
<accession>A0A0R3NB85</accession>
<dbReference type="RefSeq" id="WP_057843416.1">
    <property type="nucleotide sequence ID" value="NZ_LLYA01000112.1"/>
</dbReference>
<dbReference type="OrthoDB" id="8256138at2"/>
<dbReference type="AlphaFoldDB" id="A0A0R3NB85"/>
<dbReference type="Proteomes" id="UP000052023">
    <property type="component" value="Unassembled WGS sequence"/>
</dbReference>
<protein>
    <submittedName>
        <fullName evidence="1">Uncharacterized protein</fullName>
    </submittedName>
</protein>
<evidence type="ECO:0000313" key="2">
    <source>
        <dbReference type="Proteomes" id="UP000052023"/>
    </source>
</evidence>
<dbReference type="EMBL" id="LLYA01000112">
    <property type="protein sequence ID" value="KRR27567.1"/>
    <property type="molecule type" value="Genomic_DNA"/>
</dbReference>
<organism evidence="1 2">
    <name type="scientific">Bradyrhizobium retamae</name>
    <dbReference type="NCBI Taxonomy" id="1300035"/>
    <lineage>
        <taxon>Bacteria</taxon>
        <taxon>Pseudomonadati</taxon>
        <taxon>Pseudomonadota</taxon>
        <taxon>Alphaproteobacteria</taxon>
        <taxon>Hyphomicrobiales</taxon>
        <taxon>Nitrobacteraceae</taxon>
        <taxon>Bradyrhizobium</taxon>
    </lineage>
</organism>
<comment type="caution">
    <text evidence="1">The sequence shown here is derived from an EMBL/GenBank/DDBJ whole genome shotgun (WGS) entry which is preliminary data.</text>
</comment>
<name>A0A0R3NB85_9BRAD</name>
<gene>
    <name evidence="1" type="ORF">CQ13_04030</name>
</gene>
<sequence>MNYLASLFAVAFPTQICPGLNGKFVAEKATVPPCDQEIVMSTEHSPRARQAGVDAFRDAGHRDNVVPLRQGKYELQARDAPLRGDALLAALSPLLDEADGLRRDGARQQENGNLGLLLEENVRLRKLAVRLSNLLGDLPEQGK</sequence>